<organism evidence="2">
    <name type="scientific">Lichtheimia ramosa</name>
    <dbReference type="NCBI Taxonomy" id="688394"/>
    <lineage>
        <taxon>Eukaryota</taxon>
        <taxon>Fungi</taxon>
        <taxon>Fungi incertae sedis</taxon>
        <taxon>Mucoromycota</taxon>
        <taxon>Mucoromycotina</taxon>
        <taxon>Mucoromycetes</taxon>
        <taxon>Mucorales</taxon>
        <taxon>Lichtheimiaceae</taxon>
        <taxon>Lichtheimia</taxon>
    </lineage>
</organism>
<evidence type="ECO:0000313" key="2">
    <source>
        <dbReference type="EMBL" id="CDS08756.1"/>
    </source>
</evidence>
<dbReference type="GO" id="GO:0005085">
    <property type="term" value="F:guanyl-nucleotide exchange factor activity"/>
    <property type="evidence" value="ECO:0007669"/>
    <property type="project" value="InterPro"/>
</dbReference>
<accession>A0A077WM53</accession>
<proteinExistence type="predicted"/>
<feature type="compositionally biased region" description="Basic and acidic residues" evidence="1">
    <location>
        <begin position="586"/>
        <end position="602"/>
    </location>
</feature>
<dbReference type="OrthoDB" id="26149at2759"/>
<protein>
    <submittedName>
        <fullName evidence="2">Uncharacterized protein</fullName>
    </submittedName>
</protein>
<feature type="region of interest" description="Disordered" evidence="1">
    <location>
        <begin position="578"/>
        <end position="602"/>
    </location>
</feature>
<name>A0A077WM53_9FUNG</name>
<dbReference type="InterPro" id="IPR016024">
    <property type="entry name" value="ARM-type_fold"/>
</dbReference>
<dbReference type="EMBL" id="LK023327">
    <property type="protein sequence ID" value="CDS08756.1"/>
    <property type="molecule type" value="Genomic_DNA"/>
</dbReference>
<dbReference type="SUPFAM" id="SSF48371">
    <property type="entry name" value="ARM repeat"/>
    <property type="match status" value="1"/>
</dbReference>
<dbReference type="Gene3D" id="1.25.10.10">
    <property type="entry name" value="Leucine-rich Repeat Variant"/>
    <property type="match status" value="2"/>
</dbReference>
<dbReference type="AlphaFoldDB" id="A0A077WM53"/>
<dbReference type="InterPro" id="IPR011989">
    <property type="entry name" value="ARM-like"/>
</dbReference>
<reference evidence="2" key="1">
    <citation type="journal article" date="2014" name="Genome Announc.">
        <title>De novo whole-genome sequence and genome annotation of Lichtheimia ramosa.</title>
        <authorList>
            <person name="Linde J."/>
            <person name="Schwartze V."/>
            <person name="Binder U."/>
            <person name="Lass-Florl C."/>
            <person name="Voigt K."/>
            <person name="Horn F."/>
        </authorList>
    </citation>
    <scope>NUCLEOTIDE SEQUENCE</scope>
    <source>
        <strain evidence="2">JMRC FSU:6197</strain>
    </source>
</reference>
<gene>
    <name evidence="2" type="ORF">LRAMOSA10117</name>
</gene>
<sequence length="684" mass="76063">MTDASMVDKLTQTVESLLISDSEYRLYSRRLQHNQLTCSKPTDLQDNMAGVSDTFRHLVESIEQSKETMVLWEQATRLAQTVAGTLVSESTRTSFGETGGITHVARLLQIADRDTFKVQALRVLGNACIDYDDNRKRVHDAGVVDMVIPFLQEHQHPELTKVACGFCLNSSVDYEPIQKAIGSSDGIEYLSNLLKPARLDHGELVTVLLAARALDNLMHEDSARVKFVSCSGAIERLLDLIKYEWQVDQLTNLDLLGSLVDTLLQVVAEDEIAQNAVVDSANFVMLLDFVEQAELPDEEENDEEEKKQFEEIMTTVTKCVVCAISSDSKMNELYKNDQLLSRFIGWARSKSEVLAQTGVYALGNLARSDEICIDLVKRHQLHQALLEAFNLTDKATFRYAILGCLKHLCLAKENRSIIGEANVISTIAPMLETTNDMLKRNQFLTIGIIKLLCTNEYTNSQQVISDSVTGDESKAALELVLACLERFDDVAAKSEATRILTNLIKSVWLHQGNEASISLRKKLLDQRVIQPIVEMTRASNFPVLKNDGVIALSSVLAAWRMEDSQDIVNVLSSISADAPPLPDVQPNDKEQEQEQQAKPETRSFLEVITSMMTTNDGNNSRPIPPEMQWNVCVLLEKIVEAAKGVQYQAAIDKITTSSFATLEQAAQRPDMVGTAAQKVMATFS</sequence>
<dbReference type="PANTHER" id="PTHR10957">
    <property type="entry name" value="RAP1 GTPASE-GDP DISSOCIATION STIMULATOR 1"/>
    <property type="match status" value="1"/>
</dbReference>
<dbReference type="InterPro" id="IPR040144">
    <property type="entry name" value="RAP1GDS1"/>
</dbReference>
<evidence type="ECO:0000256" key="1">
    <source>
        <dbReference type="SAM" id="MobiDB-lite"/>
    </source>
</evidence>